<comment type="cofactor">
    <cofactor evidence="7">
        <name>Zn(2+)</name>
        <dbReference type="ChEBI" id="CHEBI:29105"/>
    </cofactor>
    <cofactor evidence="7">
        <name>Fe(3+)</name>
        <dbReference type="ChEBI" id="CHEBI:29034"/>
    </cofactor>
    <text evidence="7">Binds 1 zinc or iron ion per subunit.</text>
</comment>
<dbReference type="GO" id="GO:0008270">
    <property type="term" value="F:zinc ion binding"/>
    <property type="evidence" value="ECO:0007669"/>
    <property type="project" value="UniProtKB-UniRule"/>
</dbReference>
<gene>
    <name evidence="7 9" type="primary">hutI</name>
    <name evidence="9" type="ORF">Lade_0309</name>
    <name evidence="10" type="ORF">NCTC12735_00776</name>
</gene>
<dbReference type="PANTHER" id="PTHR42752">
    <property type="entry name" value="IMIDAZOLONEPROPIONASE"/>
    <property type="match status" value="1"/>
</dbReference>
<feature type="binding site" evidence="7">
    <location>
        <position position="237"/>
    </location>
    <ligand>
        <name>Zn(2+)</name>
        <dbReference type="ChEBI" id="CHEBI:29105"/>
    </ligand>
</feature>
<evidence type="ECO:0000313" key="9">
    <source>
        <dbReference type="EMBL" id="KTC65651.1"/>
    </source>
</evidence>
<keyword evidence="6 7" id="KW-0408">Iron</keyword>
<dbReference type="GO" id="GO:0019556">
    <property type="term" value="P:L-histidine catabolic process to glutamate and formamide"/>
    <property type="evidence" value="ECO:0007669"/>
    <property type="project" value="UniProtKB-UniRule"/>
</dbReference>
<dbReference type="GO" id="GO:0050480">
    <property type="term" value="F:imidazolonepropionase activity"/>
    <property type="evidence" value="ECO:0007669"/>
    <property type="project" value="UniProtKB-UniRule"/>
</dbReference>
<dbReference type="KEGG" id="ladl:NCTC12735_00776"/>
<feature type="binding site" evidence="7">
    <location>
        <position position="69"/>
    </location>
    <ligand>
        <name>Fe(3+)</name>
        <dbReference type="ChEBI" id="CHEBI:29034"/>
    </ligand>
</feature>
<reference evidence="9 11" key="1">
    <citation type="submission" date="2015-11" db="EMBL/GenBank/DDBJ databases">
        <title>Identification of large and diverse effector repertoires of 38 Legionella species.</title>
        <authorList>
            <person name="Burstein D."/>
            <person name="Amaro F."/>
            <person name="Zusman T."/>
            <person name="Lifshitz Z."/>
            <person name="Cohen O."/>
            <person name="Gilbert J.A."/>
            <person name="Pupko T."/>
            <person name="Shuman H.A."/>
            <person name="Segal G."/>
        </authorList>
    </citation>
    <scope>NUCLEOTIDE SEQUENCE [LARGE SCALE GENOMIC DNA]</scope>
    <source>
        <strain evidence="9 11">1762-AUS-E</strain>
    </source>
</reference>
<dbReference type="STRING" id="45056.Lade_0309"/>
<evidence type="ECO:0000313" key="11">
    <source>
        <dbReference type="Proteomes" id="UP000054859"/>
    </source>
</evidence>
<feature type="domain" description="Amidohydrolase-related" evidence="8">
    <location>
        <begin position="59"/>
        <end position="375"/>
    </location>
</feature>
<protein>
    <recommendedName>
        <fullName evidence="1 7">Imidazolonepropionase</fullName>
        <ecNumber evidence="1 7">3.5.2.7</ecNumber>
    </recommendedName>
    <alternativeName>
        <fullName evidence="7">Imidazolone-5-propionate hydrolase</fullName>
    </alternativeName>
</protein>
<feature type="binding site" evidence="7">
    <location>
        <position position="67"/>
    </location>
    <ligand>
        <name>Fe(3+)</name>
        <dbReference type="ChEBI" id="CHEBI:29034"/>
    </ligand>
</feature>
<dbReference type="EMBL" id="LNKA01000001">
    <property type="protein sequence ID" value="KTC65651.1"/>
    <property type="molecule type" value="Genomic_DNA"/>
</dbReference>
<feature type="binding site" evidence="7">
    <location>
        <position position="312"/>
    </location>
    <ligand>
        <name>Fe(3+)</name>
        <dbReference type="ChEBI" id="CHEBI:29034"/>
    </ligand>
</feature>
<comment type="catalytic activity">
    <reaction evidence="7">
        <text>4-imidazolone-5-propanoate + H2O = N-formimidoyl-L-glutamate</text>
        <dbReference type="Rhea" id="RHEA:23660"/>
        <dbReference type="ChEBI" id="CHEBI:15377"/>
        <dbReference type="ChEBI" id="CHEBI:58928"/>
        <dbReference type="ChEBI" id="CHEBI:77893"/>
        <dbReference type="EC" id="3.5.2.7"/>
    </reaction>
</comment>
<feature type="binding site" evidence="7">
    <location>
        <position position="316"/>
    </location>
    <ligand>
        <name>N-formimidoyl-L-glutamate</name>
        <dbReference type="ChEBI" id="CHEBI:58928"/>
    </ligand>
</feature>
<feature type="binding site" evidence="7">
    <location>
        <position position="67"/>
    </location>
    <ligand>
        <name>Zn(2+)</name>
        <dbReference type="ChEBI" id="CHEBI:29105"/>
    </ligand>
</feature>
<dbReference type="OrthoDB" id="9776455at2"/>
<dbReference type="RefSeq" id="WP_058461393.1">
    <property type="nucleotide sequence ID" value="NZ_CAAAHS010000008.1"/>
</dbReference>
<evidence type="ECO:0000256" key="7">
    <source>
        <dbReference type="HAMAP-Rule" id="MF_00372"/>
    </source>
</evidence>
<feature type="binding site" evidence="7">
    <location>
        <position position="237"/>
    </location>
    <ligand>
        <name>Fe(3+)</name>
        <dbReference type="ChEBI" id="CHEBI:29034"/>
    </ligand>
</feature>
<organism evidence="9 11">
    <name type="scientific">Legionella adelaidensis</name>
    <dbReference type="NCBI Taxonomy" id="45056"/>
    <lineage>
        <taxon>Bacteria</taxon>
        <taxon>Pseudomonadati</taxon>
        <taxon>Pseudomonadota</taxon>
        <taxon>Gammaproteobacteria</taxon>
        <taxon>Legionellales</taxon>
        <taxon>Legionellaceae</taxon>
        <taxon>Legionella</taxon>
    </lineage>
</organism>
<dbReference type="AlphaFoldDB" id="A0A0W0R3M0"/>
<feature type="binding site" evidence="7">
    <location>
        <position position="317"/>
    </location>
    <ligand>
        <name>4-imidazolone-5-propanoate</name>
        <dbReference type="ChEBI" id="CHEBI:77893"/>
    </ligand>
</feature>
<evidence type="ECO:0000256" key="4">
    <source>
        <dbReference type="ARBA" id="ARBA00022808"/>
    </source>
</evidence>
<evidence type="ECO:0000256" key="1">
    <source>
        <dbReference type="ARBA" id="ARBA00012864"/>
    </source>
</evidence>
<dbReference type="CDD" id="cd01296">
    <property type="entry name" value="Imidazolone-5PH"/>
    <property type="match status" value="1"/>
</dbReference>
<feature type="binding site" evidence="7">
    <location>
        <position position="69"/>
    </location>
    <ligand>
        <name>Zn(2+)</name>
        <dbReference type="ChEBI" id="CHEBI:29105"/>
    </ligand>
</feature>
<dbReference type="FunFam" id="3.20.20.140:FF:000007">
    <property type="entry name" value="Imidazolonepropionase"/>
    <property type="match status" value="1"/>
</dbReference>
<keyword evidence="7" id="KW-0963">Cytoplasm</keyword>
<dbReference type="UniPathway" id="UPA00379">
    <property type="reaction ID" value="UER00551"/>
</dbReference>
<feature type="binding site" evidence="7">
    <location>
        <position position="76"/>
    </location>
    <ligand>
        <name>4-imidazolone-5-propanoate</name>
        <dbReference type="ChEBI" id="CHEBI:77893"/>
    </ligand>
</feature>
<dbReference type="InterPro" id="IPR005920">
    <property type="entry name" value="HutI"/>
</dbReference>
<dbReference type="Gene3D" id="3.20.20.140">
    <property type="entry name" value="Metal-dependent hydrolases"/>
    <property type="match status" value="1"/>
</dbReference>
<feature type="binding site" evidence="7">
    <location>
        <position position="139"/>
    </location>
    <ligand>
        <name>4-imidazolone-5-propanoate</name>
        <dbReference type="ChEBI" id="CHEBI:77893"/>
    </ligand>
</feature>
<evidence type="ECO:0000256" key="5">
    <source>
        <dbReference type="ARBA" id="ARBA00022833"/>
    </source>
</evidence>
<evidence type="ECO:0000256" key="6">
    <source>
        <dbReference type="ARBA" id="ARBA00023004"/>
    </source>
</evidence>
<dbReference type="Proteomes" id="UP000281170">
    <property type="component" value="Plasmid 11"/>
</dbReference>
<evidence type="ECO:0000256" key="2">
    <source>
        <dbReference type="ARBA" id="ARBA00022723"/>
    </source>
</evidence>
<dbReference type="NCBIfam" id="TIGR01224">
    <property type="entry name" value="hutI"/>
    <property type="match status" value="1"/>
</dbReference>
<dbReference type="SUPFAM" id="SSF51338">
    <property type="entry name" value="Composite domain of metallo-dependent hydrolases"/>
    <property type="match status" value="1"/>
</dbReference>
<geneLocation type="plasmid" evidence="10 12">
    <name>11</name>
</geneLocation>
<dbReference type="InterPro" id="IPR032466">
    <property type="entry name" value="Metal_Hydrolase"/>
</dbReference>
<reference evidence="10 12" key="2">
    <citation type="submission" date="2018-12" db="EMBL/GenBank/DDBJ databases">
        <authorList>
            <consortium name="Pathogen Informatics"/>
        </authorList>
    </citation>
    <scope>NUCLEOTIDE SEQUENCE [LARGE SCALE GENOMIC DNA]</scope>
    <source>
        <strain evidence="10 12">NCTC12735</strain>
        <plasmid evidence="12">11</plasmid>
    </source>
</reference>
<proteinExistence type="inferred from homology"/>
<name>A0A0W0R3M0_9GAMM</name>
<dbReference type="PATRIC" id="fig|45056.6.peg.315"/>
<dbReference type="Proteomes" id="UP000054859">
    <property type="component" value="Unassembled WGS sequence"/>
</dbReference>
<comment type="similarity">
    <text evidence="7">Belongs to the metallo-dependent hydrolases superfamily. HutI family.</text>
</comment>
<feature type="binding site" evidence="7">
    <location>
        <position position="314"/>
    </location>
    <ligand>
        <name>N-formimidoyl-L-glutamate</name>
        <dbReference type="ChEBI" id="CHEBI:58928"/>
    </ligand>
</feature>
<evidence type="ECO:0000313" key="12">
    <source>
        <dbReference type="Proteomes" id="UP000281170"/>
    </source>
</evidence>
<dbReference type="InterPro" id="IPR011059">
    <property type="entry name" value="Metal-dep_hydrolase_composite"/>
</dbReference>
<dbReference type="EMBL" id="LR134420">
    <property type="protein sequence ID" value="VEH85153.1"/>
    <property type="molecule type" value="Genomic_DNA"/>
</dbReference>
<dbReference type="GO" id="GO:0019557">
    <property type="term" value="P:L-histidine catabolic process to glutamate and formate"/>
    <property type="evidence" value="ECO:0007669"/>
    <property type="project" value="UniProtKB-UniPathway"/>
</dbReference>
<feature type="binding site" evidence="7">
    <location>
        <position position="139"/>
    </location>
    <ligand>
        <name>N-formimidoyl-L-glutamate</name>
        <dbReference type="ChEBI" id="CHEBI:58928"/>
    </ligand>
</feature>
<dbReference type="GO" id="GO:0005506">
    <property type="term" value="F:iron ion binding"/>
    <property type="evidence" value="ECO:0007669"/>
    <property type="project" value="UniProtKB-UniRule"/>
</dbReference>
<dbReference type="SUPFAM" id="SSF51556">
    <property type="entry name" value="Metallo-dependent hydrolases"/>
    <property type="match status" value="1"/>
</dbReference>
<dbReference type="InterPro" id="IPR006680">
    <property type="entry name" value="Amidohydro-rel"/>
</dbReference>
<keyword evidence="11" id="KW-1185">Reference proteome</keyword>
<feature type="binding site" evidence="7">
    <location>
        <position position="312"/>
    </location>
    <ligand>
        <name>Zn(2+)</name>
        <dbReference type="ChEBI" id="CHEBI:29105"/>
    </ligand>
</feature>
<keyword evidence="4 7" id="KW-0369">Histidine metabolism</keyword>
<keyword evidence="2 7" id="KW-0479">Metal-binding</keyword>
<accession>A0A0W0R3M0</accession>
<dbReference type="Pfam" id="PF01979">
    <property type="entry name" value="Amidohydro_1"/>
    <property type="match status" value="1"/>
</dbReference>
<sequence length="402" mass="44266">MAGSDKVLINATIIDKNGNQCENHALAIHEDRIQWIGPSDKLPEEYKKASMEDCQGSLITPTFIDCHTHLVYAGDRANEFEQRLRGFTYEEISRKGGGIISTVKKTREASEEQLYEESLPRLQALRNEGVRTVEIKSGYGLDLENELKILRVAKKLGKDTNTRIITTFLGAHAIPPEYKGNSQGYVDYLCTEVLPIITKEKLANFVDAFCDSIGFSVAQSEQIFNKAKELGLPIKCHAEQLSNTGASAMAAKCGALSCEHLEHLDASGVAAMAQANTVAVLLPGAFYFLQEMRKPPVNLLRDAGVGIAIATDCNPGSSPSSSLLLMMNMACQFFSLNVNEVLSAVTYQAARALGIEKEEGVLEPGRKANLIRWQVKDACQLCYHFGYPLPHEVMMSGRWEED</sequence>
<keyword evidence="10" id="KW-0614">Plasmid</keyword>
<evidence type="ECO:0000256" key="3">
    <source>
        <dbReference type="ARBA" id="ARBA00022801"/>
    </source>
</evidence>
<evidence type="ECO:0000259" key="8">
    <source>
        <dbReference type="Pfam" id="PF01979"/>
    </source>
</evidence>
<dbReference type="GO" id="GO:0005737">
    <property type="term" value="C:cytoplasm"/>
    <property type="evidence" value="ECO:0007669"/>
    <property type="project" value="UniProtKB-SubCell"/>
</dbReference>
<evidence type="ECO:0000313" key="10">
    <source>
        <dbReference type="EMBL" id="VEH85153.1"/>
    </source>
</evidence>
<comment type="subcellular location">
    <subcellularLocation>
        <location evidence="7">Cytoplasm</location>
    </subcellularLocation>
</comment>
<dbReference type="EC" id="3.5.2.7" evidence="1 7"/>
<keyword evidence="5 7" id="KW-0862">Zinc</keyword>
<dbReference type="PANTHER" id="PTHR42752:SF1">
    <property type="entry name" value="IMIDAZOLONEPROPIONASE-RELATED"/>
    <property type="match status" value="1"/>
</dbReference>
<dbReference type="HAMAP" id="MF_00372">
    <property type="entry name" value="HutI"/>
    <property type="match status" value="1"/>
</dbReference>
<dbReference type="Gene3D" id="2.30.40.10">
    <property type="entry name" value="Urease, subunit C, domain 1"/>
    <property type="match status" value="1"/>
</dbReference>
<keyword evidence="3 7" id="KW-0378">Hydrolase</keyword>
<feature type="binding site" evidence="7">
    <location>
        <position position="240"/>
    </location>
    <ligand>
        <name>4-imidazolone-5-propanoate</name>
        <dbReference type="ChEBI" id="CHEBI:77893"/>
    </ligand>
</feature>
<feature type="binding site" evidence="7">
    <location>
        <position position="172"/>
    </location>
    <ligand>
        <name>4-imidazolone-5-propanoate</name>
        <dbReference type="ChEBI" id="CHEBI:77893"/>
    </ligand>
</feature>
<comment type="function">
    <text evidence="7">Catalyzes the hydrolytic cleavage of the carbon-nitrogen bond in imidazolone-5-propanoate to yield N-formimidoyl-L-glutamate. It is the third step in the universal histidine degradation pathway.</text>
</comment>
<comment type="pathway">
    <text evidence="7">Amino-acid degradation; L-histidine degradation into L-glutamate; N-formimidoyl-L-glutamate from L-histidine: step 3/3.</text>
</comment>